<sequence length="290" mass="32695">MSFSQFGIRLLKENYASFFDFIKGQHSPSSQHLRTAMRVPRPAMFSFLLRSIIHQECSDAHANAAERKIWRQKAVALLPSIEYSIDHYNRHPLQHNGHRPSSSTLALQQLAAICYAGHDVRTGDRIAFDLLATVMRENQNNVKISPSAEVCLCCSFPRLVFSIVFTDSDEKQGHPTGSGGHYSRVESKVLFYMIHKLRVELDTEEGKKENDKNCSKNEKAVRRVLTIVFLLMVRCSAANSKDGPYHAILSDAQWQFLLAFENEQAVHHNNSSGASPARQIDTSAFNAFLS</sequence>
<dbReference type="AlphaFoldDB" id="S9TGD1"/>
<dbReference type="Proteomes" id="UP000015354">
    <property type="component" value="Unassembled WGS sequence"/>
</dbReference>
<comment type="caution">
    <text evidence="1">The sequence shown here is derived from an EMBL/GenBank/DDBJ whole genome shotgun (WGS) entry which is preliminary data.</text>
</comment>
<evidence type="ECO:0000313" key="1">
    <source>
        <dbReference type="EMBL" id="EPY15418.1"/>
    </source>
</evidence>
<gene>
    <name evidence="1" type="ORF">STCU_12039</name>
</gene>
<protein>
    <submittedName>
        <fullName evidence="1">Uncharacterized protein</fullName>
    </submittedName>
</protein>
<evidence type="ECO:0000313" key="2">
    <source>
        <dbReference type="Proteomes" id="UP000015354"/>
    </source>
</evidence>
<organism evidence="1 2">
    <name type="scientific">Strigomonas culicis</name>
    <dbReference type="NCBI Taxonomy" id="28005"/>
    <lineage>
        <taxon>Eukaryota</taxon>
        <taxon>Discoba</taxon>
        <taxon>Euglenozoa</taxon>
        <taxon>Kinetoplastea</taxon>
        <taxon>Metakinetoplastina</taxon>
        <taxon>Trypanosomatida</taxon>
        <taxon>Trypanosomatidae</taxon>
        <taxon>Strigomonadinae</taxon>
        <taxon>Strigomonas</taxon>
    </lineage>
</organism>
<proteinExistence type="predicted"/>
<accession>S9TGD1</accession>
<name>S9TGD1_9TRYP</name>
<reference evidence="1 2" key="1">
    <citation type="journal article" date="2013" name="PLoS ONE">
        <title>Predicting the Proteins of Angomonas deanei, Strigomonas culicis and Their Respective Endosymbionts Reveals New Aspects of the Trypanosomatidae Family.</title>
        <authorList>
            <person name="Motta M.C."/>
            <person name="Martins A.C."/>
            <person name="de Souza S.S."/>
            <person name="Catta-Preta C.M."/>
            <person name="Silva R."/>
            <person name="Klein C.C."/>
            <person name="de Almeida L.G."/>
            <person name="de Lima Cunha O."/>
            <person name="Ciapina L.P."/>
            <person name="Brocchi M."/>
            <person name="Colabardini A.C."/>
            <person name="de Araujo Lima B."/>
            <person name="Machado C.R."/>
            <person name="de Almeida Soares C.M."/>
            <person name="Probst C.M."/>
            <person name="de Menezes C.B."/>
            <person name="Thompson C.E."/>
            <person name="Bartholomeu D.C."/>
            <person name="Gradia D.F."/>
            <person name="Pavoni D.P."/>
            <person name="Grisard E.C."/>
            <person name="Fantinatti-Garboggini F."/>
            <person name="Marchini F.K."/>
            <person name="Rodrigues-Luiz G.F."/>
            <person name="Wagner G."/>
            <person name="Goldman G.H."/>
            <person name="Fietto J.L."/>
            <person name="Elias M.C."/>
            <person name="Goldman M.H."/>
            <person name="Sagot M.F."/>
            <person name="Pereira M."/>
            <person name="Stoco P.H."/>
            <person name="de Mendonca-Neto R.P."/>
            <person name="Teixeira S.M."/>
            <person name="Maciel T.E."/>
            <person name="de Oliveira Mendes T.A."/>
            <person name="Urmenyi T.P."/>
            <person name="de Souza W."/>
            <person name="Schenkman S."/>
            <person name="de Vasconcelos A.T."/>
        </authorList>
    </citation>
    <scope>NUCLEOTIDE SEQUENCE [LARGE SCALE GENOMIC DNA]</scope>
</reference>
<dbReference type="EMBL" id="ATMH01012107">
    <property type="protein sequence ID" value="EPY15418.1"/>
    <property type="molecule type" value="Genomic_DNA"/>
</dbReference>
<keyword evidence="2" id="KW-1185">Reference proteome</keyword>